<keyword evidence="4" id="KW-1003">Cell membrane</keyword>
<dbReference type="InterPro" id="IPR034294">
    <property type="entry name" value="Aquaporin_transptr"/>
</dbReference>
<dbReference type="InterPro" id="IPR022357">
    <property type="entry name" value="MIP_CS"/>
</dbReference>
<feature type="transmembrane region" description="Helical" evidence="9">
    <location>
        <begin position="154"/>
        <end position="174"/>
    </location>
</feature>
<dbReference type="RefSeq" id="WP_004127891.1">
    <property type="nucleotide sequence ID" value="NZ_ADES01000010.1"/>
</dbReference>
<evidence type="ECO:0000256" key="8">
    <source>
        <dbReference type="RuleBase" id="RU000477"/>
    </source>
</evidence>
<dbReference type="PANTHER" id="PTHR19139:SF199">
    <property type="entry name" value="MIP17260P"/>
    <property type="match status" value="1"/>
</dbReference>
<proteinExistence type="inferred from homology"/>
<dbReference type="SUPFAM" id="SSF81338">
    <property type="entry name" value="Aquaporin-like"/>
    <property type="match status" value="1"/>
</dbReference>
<evidence type="ECO:0000256" key="4">
    <source>
        <dbReference type="ARBA" id="ARBA00022475"/>
    </source>
</evidence>
<dbReference type="GO" id="GO:0005886">
    <property type="term" value="C:plasma membrane"/>
    <property type="evidence" value="ECO:0007669"/>
    <property type="project" value="UniProtKB-SubCell"/>
</dbReference>
<dbReference type="PROSITE" id="PS00221">
    <property type="entry name" value="MIP"/>
    <property type="match status" value="1"/>
</dbReference>
<gene>
    <name evidence="10" type="ORF">CGSMWGv1500E_02671</name>
</gene>
<dbReference type="AlphaFoldDB" id="I4M1B9"/>
<evidence type="ECO:0000256" key="5">
    <source>
        <dbReference type="ARBA" id="ARBA00022692"/>
    </source>
</evidence>
<feature type="transmembrane region" description="Helical" evidence="9">
    <location>
        <begin position="46"/>
        <end position="69"/>
    </location>
</feature>
<feature type="transmembrane region" description="Helical" evidence="9">
    <location>
        <begin position="186"/>
        <end position="206"/>
    </location>
</feature>
<comment type="subcellular location">
    <subcellularLocation>
        <location evidence="1">Cell membrane</location>
        <topology evidence="1">Multi-pass membrane protein</topology>
    </subcellularLocation>
</comment>
<evidence type="ECO:0000256" key="1">
    <source>
        <dbReference type="ARBA" id="ARBA00004651"/>
    </source>
</evidence>
<keyword evidence="3 8" id="KW-0813">Transport</keyword>
<feature type="transmembrane region" description="Helical" evidence="9">
    <location>
        <begin position="237"/>
        <end position="260"/>
    </location>
</feature>
<dbReference type="PATRIC" id="fig|698957.3.peg.521"/>
<evidence type="ECO:0000256" key="7">
    <source>
        <dbReference type="ARBA" id="ARBA00023136"/>
    </source>
</evidence>
<dbReference type="PANTHER" id="PTHR19139">
    <property type="entry name" value="AQUAPORIN TRANSPORTER"/>
    <property type="match status" value="1"/>
</dbReference>
<keyword evidence="7 9" id="KW-0472">Membrane</keyword>
<evidence type="ECO:0000256" key="2">
    <source>
        <dbReference type="ARBA" id="ARBA00006175"/>
    </source>
</evidence>
<name>I4M1B9_GARVA</name>
<reference evidence="10 11" key="1">
    <citation type="journal article" date="2012" name="J. Bacteriol.">
        <title>Comparative Genomic Analyses of 17 Clinical Isolates of Gardnerella vaginalis Provide Evidence of Multiple Genetically Isolated Clades Consistent with Subspeciation into Genovars.</title>
        <authorList>
            <person name="Ahmed A."/>
            <person name="Earl J."/>
            <person name="Retchless A."/>
            <person name="Hillier S."/>
            <person name="Rabe L."/>
            <person name="Cherpes T."/>
            <person name="Powell E."/>
            <person name="Janto B."/>
            <person name="Eutsey R."/>
            <person name="Hiller N.L."/>
            <person name="Boissy R."/>
            <person name="Dahlgreen M."/>
            <person name="Hall B."/>
            <person name="Costerton J."/>
            <person name="Post J.C."/>
            <person name="Hu F."/>
            <person name="Ehrlich G."/>
        </authorList>
    </citation>
    <scope>NUCLEOTIDE SEQUENCE [LARGE SCALE GENOMIC DNA]</scope>
    <source>
        <strain evidence="10 11">1500E</strain>
    </source>
</reference>
<evidence type="ECO:0000313" key="11">
    <source>
        <dbReference type="Proteomes" id="UP000032875"/>
    </source>
</evidence>
<dbReference type="Proteomes" id="UP000032875">
    <property type="component" value="Unassembled WGS sequence"/>
</dbReference>
<protein>
    <submittedName>
        <fullName evidence="10">Membrane channel protein</fullName>
    </submittedName>
</protein>
<evidence type="ECO:0000256" key="6">
    <source>
        <dbReference type="ARBA" id="ARBA00022989"/>
    </source>
</evidence>
<sequence length="322" mass="34300">MIEAPETTSKEAKSDSPLVIKIATEFIATALLMFTIYTFYSLSTAMYGINLLMIAVGTGVAYAAAISIASKVSGGQLNPAVTIASMFTGRTSYLEGPCYIIAQVLGSIFAASAFVFILPQTKMVKDANWFAPVVNGFKQGSISATQLKSVNSSFGVITALLVEVIAVAIIVATAMNYTKDNGKTNCGYSTHMGIAYAAATLITYLVTGSGLNPARSTGIAIVANFKELEVKPLTQLWVFWIAPIFAAALVGFVTLLTKLLTTSANLENRKSGYTHANNANQAPVAIQNYDENSANFGFSEANSVNNMQSDATNMSNFQENYR</sequence>
<organism evidence="10 11">
    <name type="scientific">Gardnerella vaginalis 1500E</name>
    <dbReference type="NCBI Taxonomy" id="698957"/>
    <lineage>
        <taxon>Bacteria</taxon>
        <taxon>Bacillati</taxon>
        <taxon>Actinomycetota</taxon>
        <taxon>Actinomycetes</taxon>
        <taxon>Bifidobacteriales</taxon>
        <taxon>Bifidobacteriaceae</taxon>
        <taxon>Gardnerella</taxon>
    </lineage>
</organism>
<dbReference type="GO" id="GO:0015250">
    <property type="term" value="F:water channel activity"/>
    <property type="evidence" value="ECO:0007669"/>
    <property type="project" value="TreeGrafter"/>
</dbReference>
<dbReference type="EMBL" id="ADES01000010">
    <property type="protein sequence ID" value="EIK83009.1"/>
    <property type="molecule type" value="Genomic_DNA"/>
</dbReference>
<accession>I4M1B9</accession>
<dbReference type="InterPro" id="IPR000425">
    <property type="entry name" value="MIP"/>
</dbReference>
<feature type="transmembrane region" description="Helical" evidence="9">
    <location>
        <begin position="98"/>
        <end position="118"/>
    </location>
</feature>
<dbReference type="InterPro" id="IPR023271">
    <property type="entry name" value="Aquaporin-like"/>
</dbReference>
<dbReference type="PRINTS" id="PR00783">
    <property type="entry name" value="MINTRINSICP"/>
</dbReference>
<feature type="transmembrane region" description="Helical" evidence="9">
    <location>
        <begin position="18"/>
        <end position="40"/>
    </location>
</feature>
<evidence type="ECO:0000256" key="9">
    <source>
        <dbReference type="SAM" id="Phobius"/>
    </source>
</evidence>
<dbReference type="Gene3D" id="1.20.1080.10">
    <property type="entry name" value="Glycerol uptake facilitator protein"/>
    <property type="match status" value="1"/>
</dbReference>
<comment type="similarity">
    <text evidence="2 8">Belongs to the MIP/aquaporin (TC 1.A.8) family.</text>
</comment>
<evidence type="ECO:0000313" key="10">
    <source>
        <dbReference type="EMBL" id="EIK83009.1"/>
    </source>
</evidence>
<evidence type="ECO:0000256" key="3">
    <source>
        <dbReference type="ARBA" id="ARBA00022448"/>
    </source>
</evidence>
<keyword evidence="5 8" id="KW-0812">Transmembrane</keyword>
<keyword evidence="6 9" id="KW-1133">Transmembrane helix</keyword>
<dbReference type="Pfam" id="PF00230">
    <property type="entry name" value="MIP"/>
    <property type="match status" value="1"/>
</dbReference>
<comment type="caution">
    <text evidence="10">The sequence shown here is derived from an EMBL/GenBank/DDBJ whole genome shotgun (WGS) entry which is preliminary data.</text>
</comment>